<evidence type="ECO:0000313" key="16">
    <source>
        <dbReference type="EMBL" id="ADK83440.1"/>
    </source>
</evidence>
<proteinExistence type="predicted"/>
<dbReference type="InterPro" id="IPR005467">
    <property type="entry name" value="His_kinase_dom"/>
</dbReference>
<evidence type="ECO:0000256" key="2">
    <source>
        <dbReference type="ARBA" id="ARBA00004651"/>
    </source>
</evidence>
<evidence type="ECO:0000256" key="5">
    <source>
        <dbReference type="ARBA" id="ARBA00022553"/>
    </source>
</evidence>
<feature type="transmembrane region" description="Helical" evidence="14">
    <location>
        <begin position="287"/>
        <end position="312"/>
    </location>
</feature>
<dbReference type="OrthoDB" id="9777714at2"/>
<dbReference type="InterPro" id="IPR003594">
    <property type="entry name" value="HATPase_dom"/>
</dbReference>
<comment type="catalytic activity">
    <reaction evidence="1">
        <text>ATP + protein L-histidine = ADP + protein N-phospho-L-histidine.</text>
        <dbReference type="EC" id="2.7.13.3"/>
    </reaction>
</comment>
<dbReference type="GO" id="GO:0005886">
    <property type="term" value="C:plasma membrane"/>
    <property type="evidence" value="ECO:0007669"/>
    <property type="project" value="UniProtKB-SubCell"/>
</dbReference>
<gene>
    <name evidence="16" type="ordered locus">Deba_0061</name>
</gene>
<name>E1QDC1_DESB2</name>
<dbReference type="SUPFAM" id="SSF55874">
    <property type="entry name" value="ATPase domain of HSP90 chaperone/DNA topoisomerase II/histidine kinase"/>
    <property type="match status" value="1"/>
</dbReference>
<evidence type="ECO:0000256" key="3">
    <source>
        <dbReference type="ARBA" id="ARBA00012438"/>
    </source>
</evidence>
<dbReference type="STRING" id="644282.Deba_0061"/>
<evidence type="ECO:0000256" key="14">
    <source>
        <dbReference type="SAM" id="Phobius"/>
    </source>
</evidence>
<dbReference type="HOGENOM" id="CLU_023166_1_0_7"/>
<dbReference type="CDD" id="cd18774">
    <property type="entry name" value="PDC2_HK_sensor"/>
    <property type="match status" value="1"/>
</dbReference>
<organism evidence="16 17">
    <name type="scientific">Desulfarculus baarsii (strain ATCC 33931 / DSM 2075 / LMG 7858 / VKM B-1802 / 2st14)</name>
    <dbReference type="NCBI Taxonomy" id="644282"/>
    <lineage>
        <taxon>Bacteria</taxon>
        <taxon>Pseudomonadati</taxon>
        <taxon>Thermodesulfobacteriota</taxon>
        <taxon>Desulfarculia</taxon>
        <taxon>Desulfarculales</taxon>
        <taxon>Desulfarculaceae</taxon>
        <taxon>Desulfarculus</taxon>
    </lineage>
</organism>
<evidence type="ECO:0000256" key="8">
    <source>
        <dbReference type="ARBA" id="ARBA00022741"/>
    </source>
</evidence>
<keyword evidence="6" id="KW-0808">Transferase</keyword>
<keyword evidence="5" id="KW-0597">Phosphoprotein</keyword>
<evidence type="ECO:0000256" key="12">
    <source>
        <dbReference type="ARBA" id="ARBA00023012"/>
    </source>
</evidence>
<dbReference type="PRINTS" id="PR00344">
    <property type="entry name" value="BCTRLSENSOR"/>
</dbReference>
<dbReference type="Pfam" id="PF00512">
    <property type="entry name" value="HisKA"/>
    <property type="match status" value="1"/>
</dbReference>
<dbReference type="PROSITE" id="PS50109">
    <property type="entry name" value="HIS_KIN"/>
    <property type="match status" value="1"/>
</dbReference>
<dbReference type="InterPro" id="IPR036097">
    <property type="entry name" value="HisK_dim/P_sf"/>
</dbReference>
<evidence type="ECO:0000259" key="15">
    <source>
        <dbReference type="PROSITE" id="PS50109"/>
    </source>
</evidence>
<reference evidence="16 17" key="1">
    <citation type="journal article" date="2010" name="Stand. Genomic Sci.">
        <title>Complete genome sequence of Desulfarculus baarsii type strain (2st14).</title>
        <authorList>
            <person name="Sun H."/>
            <person name="Spring S."/>
            <person name="Lapidus A."/>
            <person name="Davenport K."/>
            <person name="Del Rio T.G."/>
            <person name="Tice H."/>
            <person name="Nolan M."/>
            <person name="Copeland A."/>
            <person name="Cheng J.F."/>
            <person name="Lucas S."/>
            <person name="Tapia R."/>
            <person name="Goodwin L."/>
            <person name="Pitluck S."/>
            <person name="Ivanova N."/>
            <person name="Pagani I."/>
            <person name="Mavromatis K."/>
            <person name="Ovchinnikova G."/>
            <person name="Pati A."/>
            <person name="Chen A."/>
            <person name="Palaniappan K."/>
            <person name="Hauser L."/>
            <person name="Chang Y.J."/>
            <person name="Jeffries C.D."/>
            <person name="Detter J.C."/>
            <person name="Han C."/>
            <person name="Rohde M."/>
            <person name="Brambilla E."/>
            <person name="Goker M."/>
            <person name="Woyke T."/>
            <person name="Bristow J."/>
            <person name="Eisen J.A."/>
            <person name="Markowitz V."/>
            <person name="Hugenholtz P."/>
            <person name="Kyrpides N.C."/>
            <person name="Klenk H.P."/>
            <person name="Land M."/>
        </authorList>
    </citation>
    <scope>NUCLEOTIDE SEQUENCE [LARGE SCALE GENOMIC DNA]</scope>
    <source>
        <strain evidence="17">ATCC 33931 / DSM 2075 / LMG 7858 / VKM B-1802 / 2st14</strain>
    </source>
</reference>
<dbReference type="InterPro" id="IPR003661">
    <property type="entry name" value="HisK_dim/P_dom"/>
</dbReference>
<dbReference type="eggNOG" id="COG4191">
    <property type="taxonomic scope" value="Bacteria"/>
</dbReference>
<keyword evidence="9 16" id="KW-0418">Kinase</keyword>
<accession>E1QDC1</accession>
<dbReference type="Pfam" id="PF02518">
    <property type="entry name" value="HATPase_c"/>
    <property type="match status" value="1"/>
</dbReference>
<dbReference type="Proteomes" id="UP000009047">
    <property type="component" value="Chromosome"/>
</dbReference>
<dbReference type="PANTHER" id="PTHR43065:SF46">
    <property type="entry name" value="C4-DICARBOXYLATE TRANSPORT SENSOR PROTEIN DCTB"/>
    <property type="match status" value="1"/>
</dbReference>
<keyword evidence="11 14" id="KW-1133">Transmembrane helix</keyword>
<dbReference type="Gene3D" id="3.30.565.10">
    <property type="entry name" value="Histidine kinase-like ATPase, C-terminal domain"/>
    <property type="match status" value="1"/>
</dbReference>
<dbReference type="InterPro" id="IPR004358">
    <property type="entry name" value="Sig_transdc_His_kin-like_C"/>
</dbReference>
<dbReference type="SMART" id="SM00387">
    <property type="entry name" value="HATPase_c"/>
    <property type="match status" value="1"/>
</dbReference>
<evidence type="ECO:0000256" key="7">
    <source>
        <dbReference type="ARBA" id="ARBA00022692"/>
    </source>
</evidence>
<keyword evidence="8" id="KW-0547">Nucleotide-binding</keyword>
<dbReference type="PANTHER" id="PTHR43065">
    <property type="entry name" value="SENSOR HISTIDINE KINASE"/>
    <property type="match status" value="1"/>
</dbReference>
<keyword evidence="17" id="KW-1185">Reference proteome</keyword>
<keyword evidence="7 14" id="KW-0812">Transmembrane</keyword>
<dbReference type="AlphaFoldDB" id="E1QDC1"/>
<dbReference type="Gene3D" id="1.10.287.130">
    <property type="match status" value="1"/>
</dbReference>
<feature type="domain" description="Histidine kinase" evidence="15">
    <location>
        <begin position="343"/>
        <end position="561"/>
    </location>
</feature>
<dbReference type="InterPro" id="IPR036890">
    <property type="entry name" value="HATPase_C_sf"/>
</dbReference>
<keyword evidence="10" id="KW-0067">ATP-binding</keyword>
<protein>
    <recommendedName>
        <fullName evidence="3">histidine kinase</fullName>
        <ecNumber evidence="3">2.7.13.3</ecNumber>
    </recommendedName>
</protein>
<evidence type="ECO:0000256" key="9">
    <source>
        <dbReference type="ARBA" id="ARBA00022777"/>
    </source>
</evidence>
<evidence type="ECO:0000256" key="1">
    <source>
        <dbReference type="ARBA" id="ARBA00000085"/>
    </source>
</evidence>
<dbReference type="Pfam" id="PF02743">
    <property type="entry name" value="dCache_1"/>
    <property type="match status" value="1"/>
</dbReference>
<evidence type="ECO:0000313" key="17">
    <source>
        <dbReference type="Proteomes" id="UP000009047"/>
    </source>
</evidence>
<keyword evidence="4" id="KW-1003">Cell membrane</keyword>
<dbReference type="RefSeq" id="WP_013256896.1">
    <property type="nucleotide sequence ID" value="NC_014365.1"/>
</dbReference>
<evidence type="ECO:0000256" key="10">
    <source>
        <dbReference type="ARBA" id="ARBA00022840"/>
    </source>
</evidence>
<evidence type="ECO:0000256" key="4">
    <source>
        <dbReference type="ARBA" id="ARBA00022475"/>
    </source>
</evidence>
<evidence type="ECO:0000256" key="6">
    <source>
        <dbReference type="ARBA" id="ARBA00022679"/>
    </source>
</evidence>
<dbReference type="KEGG" id="dbr:Deba_0061"/>
<evidence type="ECO:0000256" key="13">
    <source>
        <dbReference type="ARBA" id="ARBA00023136"/>
    </source>
</evidence>
<dbReference type="EC" id="2.7.13.3" evidence="3"/>
<keyword evidence="13 14" id="KW-0472">Membrane</keyword>
<dbReference type="EMBL" id="CP002085">
    <property type="protein sequence ID" value="ADK83440.1"/>
    <property type="molecule type" value="Genomic_DNA"/>
</dbReference>
<evidence type="ECO:0000256" key="11">
    <source>
        <dbReference type="ARBA" id="ARBA00022989"/>
    </source>
</evidence>
<dbReference type="Gene3D" id="3.30.450.20">
    <property type="entry name" value="PAS domain"/>
    <property type="match status" value="2"/>
</dbReference>
<comment type="subcellular location">
    <subcellularLocation>
        <location evidence="2">Cell membrane</location>
        <topology evidence="2">Multi-pass membrane protein</topology>
    </subcellularLocation>
</comment>
<feature type="transmembrane region" description="Helical" evidence="14">
    <location>
        <begin position="20"/>
        <end position="43"/>
    </location>
</feature>
<keyword evidence="12" id="KW-0902">Two-component regulatory system</keyword>
<dbReference type="CDD" id="cd00082">
    <property type="entry name" value="HisKA"/>
    <property type="match status" value="1"/>
</dbReference>
<dbReference type="GO" id="GO:0000155">
    <property type="term" value="F:phosphorelay sensor kinase activity"/>
    <property type="evidence" value="ECO:0007669"/>
    <property type="project" value="InterPro"/>
</dbReference>
<dbReference type="GO" id="GO:0005524">
    <property type="term" value="F:ATP binding"/>
    <property type="evidence" value="ECO:0007669"/>
    <property type="project" value="UniProtKB-KW"/>
</dbReference>
<sequence length="568" mass="62038">MGGERNGKHKNFYRQLRRNIILAIMLVSLVPLLLSQGIVLAHLREAYREKVIAHLHELILKHGQGIDRYLTDRLANIRLLARAYDPAILADEEFLRRQLGLLREEFGGVFVDLGLVDGEGKQLAYAGPLNLTGVDYSQAGWFKLAMAHDQFISDVFTGLRGTPHFVVAVKQDRHGQDWILRATIDIEAFSFLVENIRQGETGFAFIVNRKGELQTRPRFAVDVARQPYAEFLRAKTLPGKVVVTEKRGQDGHDYIMAVSLLKGGQWLLFYQQERSDALSSLAGAERLAMAVVAAGVLAVLFMALAVSGRMVARIAKSDEQKKLMDERMLEAGRLAAVGELAAGIAHEINNPVAIMVEEAGWLEDLLEEDDVVSNADRAEFERALAQIKTQGARCKGITHKLLSFARKTDPEAREISVNEMIQEALSLLAQKSRYANVKIQARLQPGLPSVKASPSELQQVLVNLVNNAVDAIGAAGGAVTVSSERVGDKIVLKVADTGKGIPEAELSRIFDPFFTTKPVGQGTGLGLSICYGIIHKLGGQISVESQLGQGTTFVITLPAASGAAEDHK</sequence>
<dbReference type="SUPFAM" id="SSF47384">
    <property type="entry name" value="Homodimeric domain of signal transducing histidine kinase"/>
    <property type="match status" value="1"/>
</dbReference>
<dbReference type="InterPro" id="IPR033479">
    <property type="entry name" value="dCache_1"/>
</dbReference>
<dbReference type="SMART" id="SM00388">
    <property type="entry name" value="HisKA"/>
    <property type="match status" value="1"/>
</dbReference>